<reference evidence="1" key="1">
    <citation type="submission" date="2021-04" db="EMBL/GenBank/DDBJ databases">
        <title>First draft genome resource for Brassicaceae pathogens Fusarium oxysporum f. sp. raphani and Fusarium oxysporum f. sp. rapae.</title>
        <authorList>
            <person name="Asai S."/>
        </authorList>
    </citation>
    <scope>NUCLEOTIDE SEQUENCE</scope>
    <source>
        <strain evidence="1">Tf1262</strain>
    </source>
</reference>
<evidence type="ECO:0008006" key="3">
    <source>
        <dbReference type="Google" id="ProtNLM"/>
    </source>
</evidence>
<accession>A0A8J5NR99</accession>
<comment type="caution">
    <text evidence="1">The sequence shown here is derived from an EMBL/GenBank/DDBJ whole genome shotgun (WGS) entry which is preliminary data.</text>
</comment>
<proteinExistence type="predicted"/>
<evidence type="ECO:0000313" key="1">
    <source>
        <dbReference type="EMBL" id="KAG7410095.1"/>
    </source>
</evidence>
<gene>
    <name evidence="1" type="ORF">Forpi1262_v017835</name>
</gene>
<evidence type="ECO:0000313" key="2">
    <source>
        <dbReference type="Proteomes" id="UP000693942"/>
    </source>
</evidence>
<dbReference type="EMBL" id="JAELUR010000027">
    <property type="protein sequence ID" value="KAG7410095.1"/>
    <property type="molecule type" value="Genomic_DNA"/>
</dbReference>
<dbReference type="Proteomes" id="UP000693942">
    <property type="component" value="Unassembled WGS sequence"/>
</dbReference>
<protein>
    <recommendedName>
        <fullName evidence="3">RNase H type-1 domain-containing protein</fullName>
    </recommendedName>
</protein>
<dbReference type="PANTHER" id="PTHR33481:SF1">
    <property type="entry name" value="ENDONUCLEASE_EXONUCLEASE_PHOSPHATASE DOMAIN-CONTAINING PROTEIN-RELATED"/>
    <property type="match status" value="1"/>
</dbReference>
<organism evidence="1 2">
    <name type="scientific">Fusarium oxysporum f. sp. raphani</name>
    <dbReference type="NCBI Taxonomy" id="96318"/>
    <lineage>
        <taxon>Eukaryota</taxon>
        <taxon>Fungi</taxon>
        <taxon>Dikarya</taxon>
        <taxon>Ascomycota</taxon>
        <taxon>Pezizomycotina</taxon>
        <taxon>Sordariomycetes</taxon>
        <taxon>Hypocreomycetidae</taxon>
        <taxon>Hypocreales</taxon>
        <taxon>Nectriaceae</taxon>
        <taxon>Fusarium</taxon>
        <taxon>Fusarium oxysporum species complex</taxon>
    </lineage>
</organism>
<dbReference type="AlphaFoldDB" id="A0A8J5NR99"/>
<name>A0A8J5NR99_FUSOX</name>
<dbReference type="PANTHER" id="PTHR33481">
    <property type="entry name" value="REVERSE TRANSCRIPTASE"/>
    <property type="match status" value="1"/>
</dbReference>
<sequence>MRAILPAWKTTPIAILHRESGIPPITQLLEARRYRFSARLKSLDETHPLAKRTLPPRQPTYHQLIKRKYQAPTESSFRTRLRRTNELLAPCPRPALMQKHFGKGQDTPLQTAPKGESAEAFLQWIETVEPATWIVYSDGSLSSEGAASYGFAIHQKDLSICDGSGRLGPAEVFDAEATGALEGLKAALNLPGSAARDIVWLDTVPLCSATVLLTAKLGLKFRRYKSNTLRLYSHHAARFSLFQAPKNVILAEGVTVDSSIHWKQKGFIHLGIFTTLHMDKLPVP</sequence>